<protein>
    <recommendedName>
        <fullName evidence="4">Protein kinase domain-containing protein</fullName>
    </recommendedName>
</protein>
<dbReference type="VEuPathDB" id="FungiDB:BO78DRAFT_271011"/>
<feature type="non-terminal residue" evidence="2">
    <location>
        <position position="1"/>
    </location>
</feature>
<dbReference type="Proteomes" id="UP000248423">
    <property type="component" value="Unassembled WGS sequence"/>
</dbReference>
<accession>A0A319EAB2</accession>
<dbReference type="STRING" id="1448318.A0A319EAB2"/>
<feature type="region of interest" description="Disordered" evidence="1">
    <location>
        <begin position="1"/>
        <end position="32"/>
    </location>
</feature>
<evidence type="ECO:0000313" key="2">
    <source>
        <dbReference type="EMBL" id="PYI07072.1"/>
    </source>
</evidence>
<evidence type="ECO:0008006" key="4">
    <source>
        <dbReference type="Google" id="ProtNLM"/>
    </source>
</evidence>
<dbReference type="OrthoDB" id="2156052at2759"/>
<name>A0A319EAB2_ASPSB</name>
<feature type="non-terminal residue" evidence="2">
    <location>
        <position position="646"/>
    </location>
</feature>
<proteinExistence type="predicted"/>
<reference evidence="2 3" key="1">
    <citation type="submission" date="2018-02" db="EMBL/GenBank/DDBJ databases">
        <title>The genomes of Aspergillus section Nigri reveals drivers in fungal speciation.</title>
        <authorList>
            <consortium name="DOE Joint Genome Institute"/>
            <person name="Vesth T.C."/>
            <person name="Nybo J."/>
            <person name="Theobald S."/>
            <person name="Brandl J."/>
            <person name="Frisvad J.C."/>
            <person name="Nielsen K.F."/>
            <person name="Lyhne E.K."/>
            <person name="Kogle M.E."/>
            <person name="Kuo A."/>
            <person name="Riley R."/>
            <person name="Clum A."/>
            <person name="Nolan M."/>
            <person name="Lipzen A."/>
            <person name="Salamov A."/>
            <person name="Henrissat B."/>
            <person name="Wiebenga A."/>
            <person name="De vries R.P."/>
            <person name="Grigoriev I.V."/>
            <person name="Mortensen U.H."/>
            <person name="Andersen M.R."/>
            <person name="Baker S.E."/>
        </authorList>
    </citation>
    <scope>NUCLEOTIDE SEQUENCE [LARGE SCALE GENOMIC DNA]</scope>
    <source>
        <strain evidence="2 3">CBS 121057</strain>
    </source>
</reference>
<feature type="compositionally biased region" description="Polar residues" evidence="1">
    <location>
        <begin position="401"/>
        <end position="410"/>
    </location>
</feature>
<feature type="compositionally biased region" description="Basic and acidic residues" evidence="1">
    <location>
        <begin position="1"/>
        <end position="26"/>
    </location>
</feature>
<dbReference type="AlphaFoldDB" id="A0A319EAB2"/>
<keyword evidence="3" id="KW-1185">Reference proteome</keyword>
<gene>
    <name evidence="2" type="ORF">BO78DRAFT_271011</name>
</gene>
<dbReference type="EMBL" id="KZ826344">
    <property type="protein sequence ID" value="PYI07072.1"/>
    <property type="molecule type" value="Genomic_DNA"/>
</dbReference>
<feature type="compositionally biased region" description="Acidic residues" evidence="1">
    <location>
        <begin position="374"/>
        <end position="394"/>
    </location>
</feature>
<feature type="region of interest" description="Disordered" evidence="1">
    <location>
        <begin position="361"/>
        <end position="423"/>
    </location>
</feature>
<sequence>LEQERQARLDAEDQADRERQRADRAESNQTPTALEQYLQIVQQHLLTSLSVERDPTKSASGRLTSVDGKYYPLELHPWTEFMNEHDQVFNLFANSFSSNPFFPAKTDVLGVRRDLSPTTRKDEQDIRPFIRSAIEKPAQNIVNAYLKNIVKSENKFEFGNNSYGLGKKSAEKPAKHQNSKGSEEVSSSNRKTLPDRWGAFKSGDDCIRLVCPGEYKAAHKVRPEAITQVLRSSTTDLFIKVLERMGNPEVNDKEEADEESVAWVLCQTYHYMIESGLLYGYLSTGETLVFLKLDESAPQKLYFYLTLTTTNEPVVLYTPAAKMATFVFMALQSPVMSREWVTKAENCGICKWPWLPDDVAPRAGGTDGEKGDGDSDGDSDGDGDGDGDDPDYNESEGRSETGPNQSQAQPNELRRSRRQRTTTQRPIGEYCTQACLLGLVRCLPLDPNCPNAMRHQRCMTEEQHPITKEDLCSLTREQLAHNLDDNCECLDQKGLFGAIGVLFKITLPDYGYTFVAKGVQAVDEHHLTHEGHVYTTLSHLQGTKIPVYLGNITLERPYPLVSLARVTQMMLMSWAGDSLRVESWPRDTDIEVEKEKTLQELDSSGVRHDDVRKANLVWNPERRQVMAIDFDQATIKKRPRKRKMSP</sequence>
<feature type="region of interest" description="Disordered" evidence="1">
    <location>
        <begin position="167"/>
        <end position="190"/>
    </location>
</feature>
<evidence type="ECO:0000256" key="1">
    <source>
        <dbReference type="SAM" id="MobiDB-lite"/>
    </source>
</evidence>
<evidence type="ECO:0000313" key="3">
    <source>
        <dbReference type="Proteomes" id="UP000248423"/>
    </source>
</evidence>
<organism evidence="2 3">
    <name type="scientific">Aspergillus sclerotiicarbonarius (strain CBS 121057 / IBT 28362)</name>
    <dbReference type="NCBI Taxonomy" id="1448318"/>
    <lineage>
        <taxon>Eukaryota</taxon>
        <taxon>Fungi</taxon>
        <taxon>Dikarya</taxon>
        <taxon>Ascomycota</taxon>
        <taxon>Pezizomycotina</taxon>
        <taxon>Eurotiomycetes</taxon>
        <taxon>Eurotiomycetidae</taxon>
        <taxon>Eurotiales</taxon>
        <taxon>Aspergillaceae</taxon>
        <taxon>Aspergillus</taxon>
        <taxon>Aspergillus subgen. Circumdati</taxon>
    </lineage>
</organism>